<protein>
    <recommendedName>
        <fullName evidence="4">Lipoprotein</fullName>
    </recommendedName>
</protein>
<evidence type="ECO:0000256" key="1">
    <source>
        <dbReference type="SAM" id="SignalP"/>
    </source>
</evidence>
<dbReference type="PROSITE" id="PS51257">
    <property type="entry name" value="PROKAR_LIPOPROTEIN"/>
    <property type="match status" value="1"/>
</dbReference>
<organism evidence="2 3">
    <name type="scientific">Sporosarcina ureae</name>
    <dbReference type="NCBI Taxonomy" id="1571"/>
    <lineage>
        <taxon>Bacteria</taxon>
        <taxon>Bacillati</taxon>
        <taxon>Bacillota</taxon>
        <taxon>Bacilli</taxon>
        <taxon>Bacillales</taxon>
        <taxon>Caryophanaceae</taxon>
        <taxon>Sporosarcina</taxon>
    </lineage>
</organism>
<gene>
    <name evidence="2" type="ORF">SporoS204_09790</name>
</gene>
<dbReference type="EMBL" id="CP015108">
    <property type="protein sequence ID" value="ARF14408.1"/>
    <property type="molecule type" value="Genomic_DNA"/>
</dbReference>
<proteinExistence type="predicted"/>
<reference evidence="2 3" key="1">
    <citation type="submission" date="2016-04" db="EMBL/GenBank/DDBJ databases">
        <title>Comparative Genomics and Epigenetics of Sporosarcina ureae.</title>
        <authorList>
            <person name="Oliver A.S."/>
            <person name="Cooper K.K."/>
        </authorList>
    </citation>
    <scope>NUCLEOTIDE SEQUENCE [LARGE SCALE GENOMIC DNA]</scope>
    <source>
        <strain evidence="2 3">S204</strain>
    </source>
</reference>
<dbReference type="RefSeq" id="WP_029053387.1">
    <property type="nucleotide sequence ID" value="NZ_CP015108.1"/>
</dbReference>
<feature type="chain" id="PRO_5046374549" description="Lipoprotein" evidence="1">
    <location>
        <begin position="24"/>
        <end position="161"/>
    </location>
</feature>
<evidence type="ECO:0000313" key="2">
    <source>
        <dbReference type="EMBL" id="ARF14408.1"/>
    </source>
</evidence>
<accession>A0ABM6JVQ7</accession>
<keyword evidence="1" id="KW-0732">Signal</keyword>
<sequence length="161" mass="18002">MKKFIFMLSLVGVLILTACNSTNQEGLAEGDYTDSETKNIEAAKTDLSASEFDQAIEDFNKATAELNNDEDVDMLNGATYEAYLLVRANLSEEHYEAVQEEKVFATEITYEEYKGVADGFNNREEFEKTMLEDDEKESAAYAYGAYAAKTTQYLTPEGSIN</sequence>
<keyword evidence="3" id="KW-1185">Reference proteome</keyword>
<name>A0ABM6JVQ7_SPOUR</name>
<dbReference type="Proteomes" id="UP000192486">
    <property type="component" value="Chromosome"/>
</dbReference>
<evidence type="ECO:0008006" key="4">
    <source>
        <dbReference type="Google" id="ProtNLM"/>
    </source>
</evidence>
<evidence type="ECO:0000313" key="3">
    <source>
        <dbReference type="Proteomes" id="UP000192486"/>
    </source>
</evidence>
<feature type="signal peptide" evidence="1">
    <location>
        <begin position="1"/>
        <end position="23"/>
    </location>
</feature>